<organism evidence="4 5">
    <name type="scientific">Nocardia terpenica</name>
    <dbReference type="NCBI Taxonomy" id="455432"/>
    <lineage>
        <taxon>Bacteria</taxon>
        <taxon>Bacillati</taxon>
        <taxon>Actinomycetota</taxon>
        <taxon>Actinomycetes</taxon>
        <taxon>Mycobacteriales</taxon>
        <taxon>Nocardiaceae</taxon>
        <taxon>Nocardia</taxon>
    </lineage>
</organism>
<comment type="caution">
    <text evidence="4">The sequence shown here is derived from an EMBL/GenBank/DDBJ whole genome shotgun (WGS) entry which is preliminary data.</text>
</comment>
<dbReference type="GO" id="GO:0003700">
    <property type="term" value="F:DNA-binding transcription factor activity"/>
    <property type="evidence" value="ECO:0007669"/>
    <property type="project" value="TreeGrafter"/>
</dbReference>
<proteinExistence type="predicted"/>
<evidence type="ECO:0000256" key="1">
    <source>
        <dbReference type="ARBA" id="ARBA00023125"/>
    </source>
</evidence>
<sequence>METAVTDSTDRRTRLTDAAIETLARTGMRGLTHRAVDRAAGLPEGSCSNNFRTRQALLAATVDRLAERDAAELAVSLPPAPDPEGLAALLAEIVQRWLTVDRDRMLARYELALESTRRPELRKALHHSGIRFRAMATQLFAALGAPDPEERAHAFVGCLDGLIFDRLAGAGAREADPRALREAVRILLQGFIS</sequence>
<dbReference type="InterPro" id="IPR001647">
    <property type="entry name" value="HTH_TetR"/>
</dbReference>
<feature type="domain" description="HTH tetR-type" evidence="3">
    <location>
        <begin position="9"/>
        <end position="69"/>
    </location>
</feature>
<dbReference type="SUPFAM" id="SSF48498">
    <property type="entry name" value="Tetracyclin repressor-like, C-terminal domain"/>
    <property type="match status" value="1"/>
</dbReference>
<name>A0A164MK82_9NOCA</name>
<dbReference type="PROSITE" id="PS50977">
    <property type="entry name" value="HTH_TETR_2"/>
    <property type="match status" value="1"/>
</dbReference>
<dbReference type="InterPro" id="IPR041583">
    <property type="entry name" value="TetR_C_31"/>
</dbReference>
<accession>A0A164MK82</accession>
<protein>
    <recommendedName>
        <fullName evidence="3">HTH tetR-type domain-containing protein</fullName>
    </recommendedName>
</protein>
<dbReference type="InterPro" id="IPR050109">
    <property type="entry name" value="HTH-type_TetR-like_transc_reg"/>
</dbReference>
<evidence type="ECO:0000313" key="4">
    <source>
        <dbReference type="EMBL" id="KZM73432.1"/>
    </source>
</evidence>
<gene>
    <name evidence="4" type="ORF">AWN90_32875</name>
</gene>
<dbReference type="Proteomes" id="UP000076512">
    <property type="component" value="Unassembled WGS sequence"/>
</dbReference>
<dbReference type="EMBL" id="LWGR01000007">
    <property type="protein sequence ID" value="KZM73432.1"/>
    <property type="molecule type" value="Genomic_DNA"/>
</dbReference>
<dbReference type="OrthoDB" id="7506349at2"/>
<feature type="DNA-binding region" description="H-T-H motif" evidence="2">
    <location>
        <begin position="32"/>
        <end position="51"/>
    </location>
</feature>
<dbReference type="STRING" id="455432.AWN90_32875"/>
<dbReference type="InterPro" id="IPR036271">
    <property type="entry name" value="Tet_transcr_reg_TetR-rel_C_sf"/>
</dbReference>
<evidence type="ECO:0000259" key="3">
    <source>
        <dbReference type="PROSITE" id="PS50977"/>
    </source>
</evidence>
<dbReference type="AlphaFoldDB" id="A0A164MK82"/>
<keyword evidence="5" id="KW-1185">Reference proteome</keyword>
<dbReference type="Gene3D" id="1.10.357.10">
    <property type="entry name" value="Tetracycline Repressor, domain 2"/>
    <property type="match status" value="1"/>
</dbReference>
<evidence type="ECO:0000313" key="5">
    <source>
        <dbReference type="Proteomes" id="UP000076512"/>
    </source>
</evidence>
<dbReference type="PANTHER" id="PTHR30055:SF231">
    <property type="entry name" value="TRANSCRIPTIONAL REGULATORY PROTEIN (PROBABLY DEOR-FAMILY)-RELATED"/>
    <property type="match status" value="1"/>
</dbReference>
<dbReference type="InterPro" id="IPR009057">
    <property type="entry name" value="Homeodomain-like_sf"/>
</dbReference>
<reference evidence="4 5" key="1">
    <citation type="submission" date="2016-04" db="EMBL/GenBank/DDBJ databases">
        <authorList>
            <person name="Evans L.H."/>
            <person name="Alamgir A."/>
            <person name="Owens N."/>
            <person name="Weber N.D."/>
            <person name="Virtaneva K."/>
            <person name="Barbian K."/>
            <person name="Babar A."/>
            <person name="Rosenke K."/>
        </authorList>
    </citation>
    <scope>NUCLEOTIDE SEQUENCE [LARGE SCALE GENOMIC DNA]</scope>
    <source>
        <strain evidence="4 5">IFM 0406</strain>
    </source>
</reference>
<evidence type="ECO:0000256" key="2">
    <source>
        <dbReference type="PROSITE-ProRule" id="PRU00335"/>
    </source>
</evidence>
<dbReference type="PANTHER" id="PTHR30055">
    <property type="entry name" value="HTH-TYPE TRANSCRIPTIONAL REGULATOR RUTR"/>
    <property type="match status" value="1"/>
</dbReference>
<keyword evidence="1 2" id="KW-0238">DNA-binding</keyword>
<dbReference type="Pfam" id="PF17940">
    <property type="entry name" value="TetR_C_31"/>
    <property type="match status" value="1"/>
</dbReference>
<dbReference type="GO" id="GO:0000976">
    <property type="term" value="F:transcription cis-regulatory region binding"/>
    <property type="evidence" value="ECO:0007669"/>
    <property type="project" value="TreeGrafter"/>
</dbReference>
<dbReference type="SUPFAM" id="SSF46689">
    <property type="entry name" value="Homeodomain-like"/>
    <property type="match status" value="1"/>
</dbReference>